<evidence type="ECO:0000256" key="3">
    <source>
        <dbReference type="ARBA" id="ARBA00004496"/>
    </source>
</evidence>
<evidence type="ECO:0000256" key="13">
    <source>
        <dbReference type="ARBA" id="ARBA00058755"/>
    </source>
</evidence>
<keyword evidence="9" id="KW-0445">Lipid transport</keyword>
<dbReference type="Gene3D" id="2.40.370.10">
    <property type="entry name" value="AttH-like domain"/>
    <property type="match status" value="1"/>
</dbReference>
<accession>A0A8H6FIB2</accession>
<keyword evidence="20" id="KW-1185">Reference proteome</keyword>
<keyword evidence="6" id="KW-0963">Cytoplasm</keyword>
<evidence type="ECO:0000256" key="11">
    <source>
        <dbReference type="ARBA" id="ARBA00023242"/>
    </source>
</evidence>
<dbReference type="GeneID" id="59335546"/>
<evidence type="ECO:0000256" key="2">
    <source>
        <dbReference type="ARBA" id="ARBA00004406"/>
    </source>
</evidence>
<protein>
    <recommendedName>
        <fullName evidence="15">Ceramide-binding protein SVF1</fullName>
    </recommendedName>
    <alternativeName>
        <fullName evidence="14">Ceramide-binding protein svf1</fullName>
    </alternativeName>
    <alternativeName>
        <fullName evidence="16">Survival factor 1</fullName>
    </alternativeName>
</protein>
<evidence type="ECO:0000256" key="12">
    <source>
        <dbReference type="ARBA" id="ARBA00046302"/>
    </source>
</evidence>
<dbReference type="PANTHER" id="PTHR47107">
    <property type="entry name" value="SVF1-LIKE PROTEIN YDR222W-RELATED"/>
    <property type="match status" value="1"/>
</dbReference>
<dbReference type="GO" id="GO:0005789">
    <property type="term" value="C:endoplasmic reticulum membrane"/>
    <property type="evidence" value="ECO:0007669"/>
    <property type="project" value="UniProtKB-SubCell"/>
</dbReference>
<dbReference type="Pfam" id="PF08622">
    <property type="entry name" value="Svf1"/>
    <property type="match status" value="1"/>
</dbReference>
<keyword evidence="8" id="KW-0333">Golgi apparatus</keyword>
<dbReference type="FunFam" id="2.40.370.10:FF:000001">
    <property type="entry name" value="Survival factor 1"/>
    <property type="match status" value="1"/>
</dbReference>
<keyword evidence="5" id="KW-0813">Transport</keyword>
<dbReference type="InterPro" id="IPR033394">
    <property type="entry name" value="Svf1-like_C"/>
</dbReference>
<organism evidence="19 20">
    <name type="scientific">Letharia lupina</name>
    <dbReference type="NCBI Taxonomy" id="560253"/>
    <lineage>
        <taxon>Eukaryota</taxon>
        <taxon>Fungi</taxon>
        <taxon>Dikarya</taxon>
        <taxon>Ascomycota</taxon>
        <taxon>Pezizomycotina</taxon>
        <taxon>Lecanoromycetes</taxon>
        <taxon>OSLEUM clade</taxon>
        <taxon>Lecanoromycetidae</taxon>
        <taxon>Lecanorales</taxon>
        <taxon>Lecanorineae</taxon>
        <taxon>Parmeliaceae</taxon>
        <taxon>Letharia</taxon>
    </lineage>
</organism>
<name>A0A8H6FIB2_9LECA</name>
<comment type="subcellular location">
    <subcellularLocation>
        <location evidence="3">Cytoplasm</location>
    </subcellularLocation>
    <subcellularLocation>
        <location evidence="2">Endoplasmic reticulum membrane</location>
        <topology evidence="2">Peripheral membrane protein</topology>
    </subcellularLocation>
    <subcellularLocation>
        <location evidence="12">Golgi apparatus</location>
        <location evidence="12">cis-Golgi network membrane</location>
        <topology evidence="12">Peripheral membrane protein</topology>
    </subcellularLocation>
    <subcellularLocation>
        <location evidence="1">Nucleus</location>
    </subcellularLocation>
</comment>
<comment type="function">
    <text evidence="13">Ceramide-binding protein that may transfer ceramides from the endoplasmic reticulum membrane to the cis-Golgi network membrane, and is thereby required for the biosynthesis of complex sphingolipids.</text>
</comment>
<evidence type="ECO:0000313" key="19">
    <source>
        <dbReference type="EMBL" id="KAF6229032.1"/>
    </source>
</evidence>
<dbReference type="GO" id="GO:0006979">
    <property type="term" value="P:response to oxidative stress"/>
    <property type="evidence" value="ECO:0007669"/>
    <property type="project" value="InterPro"/>
</dbReference>
<evidence type="ECO:0000256" key="8">
    <source>
        <dbReference type="ARBA" id="ARBA00023034"/>
    </source>
</evidence>
<feature type="domain" description="Svf1-like N-terminal" evidence="17">
    <location>
        <begin position="54"/>
        <end position="213"/>
    </location>
</feature>
<gene>
    <name evidence="19" type="ORF">HO133_007146</name>
</gene>
<keyword evidence="11" id="KW-0539">Nucleus</keyword>
<evidence type="ECO:0000256" key="10">
    <source>
        <dbReference type="ARBA" id="ARBA00023136"/>
    </source>
</evidence>
<dbReference type="RefSeq" id="XP_037156674.1">
    <property type="nucleotide sequence ID" value="XM_037298039.1"/>
</dbReference>
<keyword evidence="10" id="KW-0472">Membrane</keyword>
<dbReference type="SUPFAM" id="SSF159245">
    <property type="entry name" value="AttH-like"/>
    <property type="match status" value="1"/>
</dbReference>
<evidence type="ECO:0000256" key="9">
    <source>
        <dbReference type="ARBA" id="ARBA00023055"/>
    </source>
</evidence>
<dbReference type="AlphaFoldDB" id="A0A8H6FIB2"/>
<evidence type="ECO:0000256" key="1">
    <source>
        <dbReference type="ARBA" id="ARBA00004123"/>
    </source>
</evidence>
<dbReference type="GO" id="GO:0006869">
    <property type="term" value="P:lipid transport"/>
    <property type="evidence" value="ECO:0007669"/>
    <property type="project" value="UniProtKB-KW"/>
</dbReference>
<evidence type="ECO:0000256" key="5">
    <source>
        <dbReference type="ARBA" id="ARBA00022448"/>
    </source>
</evidence>
<dbReference type="InterPro" id="IPR023374">
    <property type="entry name" value="AttH-like_dom_sf"/>
</dbReference>
<comment type="similarity">
    <text evidence="4">Belongs to the SVF1 family.</text>
</comment>
<dbReference type="PANTHER" id="PTHR47107:SF1">
    <property type="entry name" value="CERAMIDE-BINDING PROTEIN SVF1-RELATED"/>
    <property type="match status" value="1"/>
</dbReference>
<evidence type="ECO:0000259" key="17">
    <source>
        <dbReference type="Pfam" id="PF08622"/>
    </source>
</evidence>
<evidence type="ECO:0000256" key="16">
    <source>
        <dbReference type="ARBA" id="ARBA00081132"/>
    </source>
</evidence>
<evidence type="ECO:0000259" key="18">
    <source>
        <dbReference type="Pfam" id="PF17187"/>
    </source>
</evidence>
<keyword evidence="7" id="KW-0256">Endoplasmic reticulum</keyword>
<dbReference type="InterPro" id="IPR051385">
    <property type="entry name" value="Ceramide-binding_SVF1"/>
</dbReference>
<feature type="domain" description="Svf1-like C-terminal" evidence="18">
    <location>
        <begin position="215"/>
        <end position="379"/>
    </location>
</feature>
<evidence type="ECO:0000256" key="4">
    <source>
        <dbReference type="ARBA" id="ARBA00009069"/>
    </source>
</evidence>
<reference evidence="19 20" key="1">
    <citation type="journal article" date="2020" name="Genomics">
        <title>Complete, high-quality genomes from long-read metagenomic sequencing of two wolf lichen thalli reveals enigmatic genome architecture.</title>
        <authorList>
            <person name="McKenzie S.K."/>
            <person name="Walston R.F."/>
            <person name="Allen J.L."/>
        </authorList>
    </citation>
    <scope>NUCLEOTIDE SEQUENCE [LARGE SCALE GENOMIC DNA]</scope>
    <source>
        <strain evidence="19">WasteWater1</strain>
    </source>
</reference>
<proteinExistence type="inferred from homology"/>
<evidence type="ECO:0000256" key="6">
    <source>
        <dbReference type="ARBA" id="ARBA00022490"/>
    </source>
</evidence>
<evidence type="ECO:0000256" key="15">
    <source>
        <dbReference type="ARBA" id="ARBA00073016"/>
    </source>
</evidence>
<dbReference type="EMBL" id="JACCJB010000003">
    <property type="protein sequence ID" value="KAF6229032.1"/>
    <property type="molecule type" value="Genomic_DNA"/>
</dbReference>
<dbReference type="GO" id="GO:0005634">
    <property type="term" value="C:nucleus"/>
    <property type="evidence" value="ECO:0007669"/>
    <property type="project" value="UniProtKB-SubCell"/>
</dbReference>
<evidence type="ECO:0000256" key="7">
    <source>
        <dbReference type="ARBA" id="ARBA00022824"/>
    </source>
</evidence>
<dbReference type="GO" id="GO:0005794">
    <property type="term" value="C:Golgi apparatus"/>
    <property type="evidence" value="ECO:0007669"/>
    <property type="project" value="UniProtKB-SubCell"/>
</dbReference>
<sequence length="379" mass="41437">MNWIKQQVANVAGTQEPIYGPSAIQSVAEQAEQVPYTELQKDDLKWAAMTSTCVETQTFYLMADSGHVGMAQVIYSNVAGIHTTCQYNTKIFYPDGRTPNLWSSDALKNFEFDSEKLSCYADDCAVTLGEDGTSYTVKSATNEASIVNLTIKRTAPGFHVGKDGKSYFGTDPKHPWGSMRHGFWPRCQAEGSIITKAGEVNFKGRAFFVHALQGMKPHHAAAKWNFVNFQSPSYSAVMMEYTTPPSYGSTIVNVGGIATDGEILCAGSQGNSVEHTKVMPDRENEWPEPEAVKYVWGGVTKDKKPVSATLAGSLGKRLDKVDVMAKIPGFIKTIVGGVVGTKPYIYQYAPQQKLSITVKLDGVETTEEGELFTEATFIS</sequence>
<evidence type="ECO:0000256" key="14">
    <source>
        <dbReference type="ARBA" id="ARBA00069547"/>
    </source>
</evidence>
<dbReference type="Proteomes" id="UP000593566">
    <property type="component" value="Unassembled WGS sequence"/>
</dbReference>
<dbReference type="Pfam" id="PF17187">
    <property type="entry name" value="Svf1_C"/>
    <property type="match status" value="1"/>
</dbReference>
<dbReference type="InterPro" id="IPR013931">
    <property type="entry name" value="Svf1-like_N"/>
</dbReference>
<evidence type="ECO:0000313" key="20">
    <source>
        <dbReference type="Proteomes" id="UP000593566"/>
    </source>
</evidence>
<comment type="caution">
    <text evidence="19">The sequence shown here is derived from an EMBL/GenBank/DDBJ whole genome shotgun (WGS) entry which is preliminary data.</text>
</comment>